<keyword evidence="4 7" id="KW-0863">Zinc-finger</keyword>
<dbReference type="PANTHER" id="PTHR40626:SF13">
    <property type="entry name" value="RESPIRATION FACTOR 2-RELATED"/>
    <property type="match status" value="1"/>
</dbReference>
<evidence type="ECO:0000256" key="4">
    <source>
        <dbReference type="ARBA" id="ARBA00022771"/>
    </source>
</evidence>
<protein>
    <submittedName>
        <fullName evidence="10">ARAD1A07084p</fullName>
    </submittedName>
</protein>
<feature type="compositionally biased region" description="Basic and acidic residues" evidence="8">
    <location>
        <begin position="281"/>
        <end position="298"/>
    </location>
</feature>
<evidence type="ECO:0000313" key="10">
    <source>
        <dbReference type="EMBL" id="CDP33333.1"/>
    </source>
</evidence>
<evidence type="ECO:0000256" key="6">
    <source>
        <dbReference type="ARBA" id="ARBA00023242"/>
    </source>
</evidence>
<comment type="subcellular location">
    <subcellularLocation>
        <location evidence="1">Nucleus</location>
    </subcellularLocation>
</comment>
<name>A0A060SX75_BLAAD</name>
<dbReference type="CDD" id="cd12148">
    <property type="entry name" value="fungal_TF_MHR"/>
    <property type="match status" value="1"/>
</dbReference>
<feature type="compositionally biased region" description="Polar residues" evidence="8">
    <location>
        <begin position="200"/>
        <end position="216"/>
    </location>
</feature>
<keyword evidence="3" id="KW-0677">Repeat</keyword>
<feature type="region of interest" description="Disordered" evidence="8">
    <location>
        <begin position="187"/>
        <end position="216"/>
    </location>
</feature>
<feature type="compositionally biased region" description="Low complexity" evidence="8">
    <location>
        <begin position="105"/>
        <end position="116"/>
    </location>
</feature>
<feature type="compositionally biased region" description="Low complexity" evidence="8">
    <location>
        <begin position="384"/>
        <end position="398"/>
    </location>
</feature>
<dbReference type="GO" id="GO:0005634">
    <property type="term" value="C:nucleus"/>
    <property type="evidence" value="ECO:0007669"/>
    <property type="project" value="UniProtKB-SubCell"/>
</dbReference>
<dbReference type="PROSITE" id="PS50157">
    <property type="entry name" value="ZINC_FINGER_C2H2_2"/>
    <property type="match status" value="2"/>
</dbReference>
<feature type="compositionally biased region" description="Low complexity" evidence="8">
    <location>
        <begin position="249"/>
        <end position="262"/>
    </location>
</feature>
<evidence type="ECO:0000256" key="1">
    <source>
        <dbReference type="ARBA" id="ARBA00004123"/>
    </source>
</evidence>
<feature type="region of interest" description="Disordered" evidence="8">
    <location>
        <begin position="13"/>
        <end position="40"/>
    </location>
</feature>
<feature type="region of interest" description="Disordered" evidence="8">
    <location>
        <begin position="820"/>
        <end position="842"/>
    </location>
</feature>
<dbReference type="InterPro" id="IPR036236">
    <property type="entry name" value="Znf_C2H2_sf"/>
</dbReference>
<feature type="domain" description="C2H2-type" evidence="9">
    <location>
        <begin position="41"/>
        <end position="68"/>
    </location>
</feature>
<evidence type="ECO:0000256" key="3">
    <source>
        <dbReference type="ARBA" id="ARBA00022737"/>
    </source>
</evidence>
<dbReference type="SMART" id="SM00355">
    <property type="entry name" value="ZnF_C2H2"/>
    <property type="match status" value="2"/>
</dbReference>
<dbReference type="EMBL" id="HG937691">
    <property type="protein sequence ID" value="CDP33333.1"/>
    <property type="molecule type" value="Genomic_DNA"/>
</dbReference>
<accession>A0A060SX75</accession>
<dbReference type="GO" id="GO:0008270">
    <property type="term" value="F:zinc ion binding"/>
    <property type="evidence" value="ECO:0007669"/>
    <property type="project" value="UniProtKB-KW"/>
</dbReference>
<dbReference type="PROSITE" id="PS00028">
    <property type="entry name" value="ZINC_FINGER_C2H2_1"/>
    <property type="match status" value="2"/>
</dbReference>
<feature type="region of interest" description="Disordered" evidence="8">
    <location>
        <begin position="249"/>
        <end position="402"/>
    </location>
</feature>
<feature type="compositionally biased region" description="Basic residues" evidence="8">
    <location>
        <begin position="263"/>
        <end position="280"/>
    </location>
</feature>
<feature type="compositionally biased region" description="Polar residues" evidence="8">
    <location>
        <begin position="126"/>
        <end position="146"/>
    </location>
</feature>
<dbReference type="Gene3D" id="3.30.160.60">
    <property type="entry name" value="Classic Zinc Finger"/>
    <property type="match status" value="2"/>
</dbReference>
<dbReference type="GO" id="GO:0000978">
    <property type="term" value="F:RNA polymerase II cis-regulatory region sequence-specific DNA binding"/>
    <property type="evidence" value="ECO:0007669"/>
    <property type="project" value="InterPro"/>
</dbReference>
<organism evidence="10">
    <name type="scientific">Blastobotrys adeninivorans</name>
    <name type="common">Yeast</name>
    <name type="synonym">Arxula adeninivorans</name>
    <dbReference type="NCBI Taxonomy" id="409370"/>
    <lineage>
        <taxon>Eukaryota</taxon>
        <taxon>Fungi</taxon>
        <taxon>Dikarya</taxon>
        <taxon>Ascomycota</taxon>
        <taxon>Saccharomycotina</taxon>
        <taxon>Dipodascomycetes</taxon>
        <taxon>Dipodascales</taxon>
        <taxon>Trichomonascaceae</taxon>
        <taxon>Blastobotrys</taxon>
    </lineage>
</organism>
<dbReference type="FunFam" id="3.30.160.60:FF:000065">
    <property type="entry name" value="B-cell CLL/lymphoma 6, member B"/>
    <property type="match status" value="1"/>
</dbReference>
<dbReference type="AlphaFoldDB" id="A0A060SX75"/>
<evidence type="ECO:0000256" key="5">
    <source>
        <dbReference type="ARBA" id="ARBA00022833"/>
    </source>
</evidence>
<keyword evidence="6" id="KW-0539">Nucleus</keyword>
<proteinExistence type="predicted"/>
<reference evidence="10" key="2">
    <citation type="submission" date="2014-06" db="EMBL/GenBank/DDBJ databases">
        <title>The complete genome of Blastobotrys (Arxula) adeninivorans LS3 - a yeast of biotechnological interest.</title>
        <authorList>
            <person name="Kunze G."/>
            <person name="Gaillardin C."/>
            <person name="Czernicka M."/>
            <person name="Durrens P."/>
            <person name="Martin T."/>
            <person name="Boer E."/>
            <person name="Gabaldon T."/>
            <person name="Cruz J."/>
            <person name="Talla E."/>
            <person name="Marck C."/>
            <person name="Goffeau A."/>
            <person name="Barbe V."/>
            <person name="Baret P."/>
            <person name="Baronian K."/>
            <person name="Beier S."/>
            <person name="Bleykasten C."/>
            <person name="Bode R."/>
            <person name="Casaregola S."/>
            <person name="Despons L."/>
            <person name="Fairhead C."/>
            <person name="Giersberg M."/>
            <person name="Gierski P."/>
            <person name="Hahnel U."/>
            <person name="Hartmann A."/>
            <person name="Jankowska D."/>
            <person name="Jubin C."/>
            <person name="Jung P."/>
            <person name="Lafontaine I."/>
            <person name="Leh-Louis V."/>
            <person name="Lemaire M."/>
            <person name="Marcet-Houben M."/>
            <person name="Mascher M."/>
            <person name="Morel G."/>
            <person name="Richard G.-F."/>
            <person name="Riechen J."/>
            <person name="Sacerdot C."/>
            <person name="Sarkar A."/>
            <person name="Savel G."/>
            <person name="Schacherer J."/>
            <person name="Sherman D."/>
            <person name="Straub M.-L."/>
            <person name="Stein N."/>
            <person name="Thierry A."/>
            <person name="Trautwein-Schult A."/>
            <person name="Westhof E."/>
            <person name="Worch S."/>
            <person name="Dujon B."/>
            <person name="Souciet J.-L."/>
            <person name="Wincker P."/>
            <person name="Scholz U."/>
            <person name="Neuveglise N."/>
        </authorList>
    </citation>
    <scope>NUCLEOTIDE SEQUENCE</scope>
    <source>
        <strain evidence="10">LS3</strain>
    </source>
</reference>
<dbReference type="SUPFAM" id="SSF57667">
    <property type="entry name" value="beta-beta-alpha zinc fingers"/>
    <property type="match status" value="1"/>
</dbReference>
<gene>
    <name evidence="10" type="ORF">GNLVRS02_ARAD1A07084g</name>
</gene>
<dbReference type="PhylomeDB" id="A0A060SX75"/>
<feature type="domain" description="C2H2-type" evidence="9">
    <location>
        <begin position="69"/>
        <end position="93"/>
    </location>
</feature>
<dbReference type="Pfam" id="PF00096">
    <property type="entry name" value="zf-C2H2"/>
    <property type="match status" value="2"/>
</dbReference>
<evidence type="ECO:0000259" key="9">
    <source>
        <dbReference type="PROSITE" id="PS50157"/>
    </source>
</evidence>
<sequence>MSLDVSLQINSLNMDMNPQPMGTEPIPPKSTAVKTDKPRPHVCATCTRSFARLEHLKRHERSHTKEKPFQCPVCERCFARRDLLLRHKQKLHASFPNEPRKQQGKRGSASGAAGRKNSIKKEDDSSVSPSSVNAGNAGGTNTSPPSLYSSLLKNKVSAAANRTRTMSFSAASSTTYASNKQIEEYNSHPEFHPSAPPQVGFSTPQLLPHTFSDSSDSNPFEDFFTASDPLYINPQQLFGGHSFLNSVQQNQLAQQQHQQHQQQQHHHHPQHQQQHQHQHQQQHDRHDSIISQVLDHEPSAATPTGPTGSVSGPSGPRGSSVGMDDDFSWLSPAPHSRPGATPQSILSATPAFSDTPAMLSRESPLPMNAPINHSSHPNPPPPTTTTNAANPSTTSTTHSNDRANDIFNLNFALDDANGSGNGNMNLNNVNKSSANRAKFDWPVSDEFWKLDPHSLAANTGVNTGLSPALSSTTVATGPAGSSKPKSIPDATSHVITSQLRLHILTALSTPAPMSSNSSPQLPSTLELQRYVNAYVENFGKHMPFLHHTLEFNSDNAAVALGMAAIGALYTFEQSNASAIFDMARSCIHAFLEAHKNDRKPSAVDEPQDTSAASGGIEQIVPVNMNTEATPLWLIQALVLGTIYGLFSGEPLANDIAVSQANAVISLTKSAGLWNSPAQYMQAPAPMASEHEKWLYFIKAQERIRTMHVVHMMSALLATTYNISLPLRNSDVKCGTPCDESLWTAQNASAWWAVMHQKELDKAPLPQACCGVEFSDYLHQLLQGSPLMSKVPQFTLLSLMYAIHLEIHELKVAHDRDFMMDDKEPSASAGSAPSPNKRHRSLTGSSFVEQDDHVVARERAWLDKNRIRVVSILQAWETTWSLSPLASLSPSSQYGPLMSDSIPLNTLAHVRLYLDLRRVKEAFWRRDFEAMGHQLDSLVVPTGIIDEGTGKSFNNLLEAASYGADTISLWEKHSVRWTLETSVSQTFIHTIVTLFDCGLVVSEFLNRLESNMRTPADWTEEEKFLVNRLVKIFYRVVEVLGHEDIDEDLSGAVLDLDSKPHQHNGRRLSILSLQVVSKILCKSYIWPFALVMGNALQARSAQIKKYL</sequence>
<dbReference type="PANTHER" id="PTHR40626">
    <property type="entry name" value="MIP31509P"/>
    <property type="match status" value="1"/>
</dbReference>
<feature type="region of interest" description="Disordered" evidence="8">
    <location>
        <begin position="91"/>
        <end position="146"/>
    </location>
</feature>
<keyword evidence="2" id="KW-0479">Metal-binding</keyword>
<evidence type="ECO:0000256" key="7">
    <source>
        <dbReference type="PROSITE-ProRule" id="PRU00042"/>
    </source>
</evidence>
<feature type="compositionally biased region" description="Low complexity" evidence="8">
    <location>
        <begin position="302"/>
        <end position="322"/>
    </location>
</feature>
<dbReference type="InterPro" id="IPR013087">
    <property type="entry name" value="Znf_C2H2_type"/>
</dbReference>
<dbReference type="GO" id="GO:0000981">
    <property type="term" value="F:DNA-binding transcription factor activity, RNA polymerase II-specific"/>
    <property type="evidence" value="ECO:0007669"/>
    <property type="project" value="InterPro"/>
</dbReference>
<dbReference type="FunFam" id="3.30.160.60:FF:000446">
    <property type="entry name" value="Zinc finger protein"/>
    <property type="match status" value="1"/>
</dbReference>
<evidence type="ECO:0000256" key="8">
    <source>
        <dbReference type="SAM" id="MobiDB-lite"/>
    </source>
</evidence>
<keyword evidence="5" id="KW-0862">Zinc</keyword>
<feature type="compositionally biased region" description="Polar residues" evidence="8">
    <location>
        <begin position="341"/>
        <end position="352"/>
    </location>
</feature>
<feature type="compositionally biased region" description="Low complexity" evidence="8">
    <location>
        <begin position="825"/>
        <end position="834"/>
    </location>
</feature>
<evidence type="ECO:0000256" key="2">
    <source>
        <dbReference type="ARBA" id="ARBA00022723"/>
    </source>
</evidence>
<dbReference type="InterPro" id="IPR051059">
    <property type="entry name" value="VerF-like"/>
</dbReference>
<reference evidence="10" key="1">
    <citation type="submission" date="2014-02" db="EMBL/GenBank/DDBJ databases">
        <authorList>
            <person name="Genoscope - CEA"/>
        </authorList>
    </citation>
    <scope>NUCLEOTIDE SEQUENCE</scope>
    <source>
        <strain evidence="10">LS3</strain>
    </source>
</reference>
<dbReference type="GO" id="GO:0000785">
    <property type="term" value="C:chromatin"/>
    <property type="evidence" value="ECO:0007669"/>
    <property type="project" value="TreeGrafter"/>
</dbReference>